<proteinExistence type="predicted"/>
<dbReference type="RefSeq" id="WP_119347996.1">
    <property type="nucleotide sequence ID" value="NZ_QWET01000001.1"/>
</dbReference>
<evidence type="ECO:0000313" key="3">
    <source>
        <dbReference type="EMBL" id="RIH66970.1"/>
    </source>
</evidence>
<evidence type="ECO:0000259" key="2">
    <source>
        <dbReference type="Pfam" id="PF04734"/>
    </source>
</evidence>
<organism evidence="3 4">
    <name type="scientific">Mariniphaga sediminis</name>
    <dbReference type="NCBI Taxonomy" id="1628158"/>
    <lineage>
        <taxon>Bacteria</taxon>
        <taxon>Pseudomonadati</taxon>
        <taxon>Bacteroidota</taxon>
        <taxon>Bacteroidia</taxon>
        <taxon>Marinilabiliales</taxon>
        <taxon>Prolixibacteraceae</taxon>
        <taxon>Mariniphaga</taxon>
    </lineage>
</organism>
<name>A0A399DAE4_9BACT</name>
<dbReference type="InterPro" id="IPR031329">
    <property type="entry name" value="NEUT/ALK_ceramidase_N"/>
</dbReference>
<feature type="signal peptide" evidence="1">
    <location>
        <begin position="1"/>
        <end position="27"/>
    </location>
</feature>
<comment type="caution">
    <text evidence="3">The sequence shown here is derived from an EMBL/GenBank/DDBJ whole genome shotgun (WGS) entry which is preliminary data.</text>
</comment>
<sequence>MNVLKRFLLIVYSGLLFCVGCSQPTNGGSLNVGVAKVDITPPVGYPVHKVTSEGVLDPLEARAIVWSDGDRQAALVMADLFYIPLSLSEVVRKRASEKTGIPVSNICLAATHTHADPTCYTEVEEYAQWLESGKPLPGDKYSYAEQLVERLVNSIAEAQANRKQATIKSGVVNTEGVAFNRRHLMKDGTVKMNGGFLNPDIIGAVGPVDPELGIILFTAEGDEKPFSSFSTFAMQLATIGGTTKFSSGYPHFLEKGLQRHFGDGYLSVFGEGPCADVNHWDISKPGPQIGYELATRPIGEKLAAGFLEKYSGLKENKAALAVSSKVVEVPIQTYSAMDLNWAKSFKGKPASALVTARVKKILALDELRQKYGETMPLEVQVFKLGDETAIVALPGQIFVELGLELKQSSPFETTLVVTLANNHEECIPLRKAFAEGSYEIVYSLVDSGGGEMLVETALSLLNEIKRR</sequence>
<accession>A0A399DAE4</accession>
<reference evidence="3 4" key="1">
    <citation type="journal article" date="2015" name="Int. J. Syst. Evol. Microbiol.">
        <title>Mariniphaga sediminis sp. nov., isolated from coastal sediment.</title>
        <authorList>
            <person name="Wang F.Q."/>
            <person name="Shen Q.Y."/>
            <person name="Chen G.J."/>
            <person name="Du Z.J."/>
        </authorList>
    </citation>
    <scope>NUCLEOTIDE SEQUENCE [LARGE SCALE GENOMIC DNA]</scope>
    <source>
        <strain evidence="3 4">SY21</strain>
    </source>
</reference>
<dbReference type="Proteomes" id="UP000266441">
    <property type="component" value="Unassembled WGS sequence"/>
</dbReference>
<dbReference type="AlphaFoldDB" id="A0A399DAE4"/>
<dbReference type="EMBL" id="QWET01000001">
    <property type="protein sequence ID" value="RIH66970.1"/>
    <property type="molecule type" value="Genomic_DNA"/>
</dbReference>
<keyword evidence="1" id="KW-0732">Signal</keyword>
<protein>
    <recommendedName>
        <fullName evidence="2">Neutral/alkaline non-lysosomal ceramidase N-terminal domain-containing protein</fullName>
    </recommendedName>
</protein>
<dbReference type="Pfam" id="PF04734">
    <property type="entry name" value="Ceramidase_alk"/>
    <property type="match status" value="1"/>
</dbReference>
<keyword evidence="4" id="KW-1185">Reference proteome</keyword>
<gene>
    <name evidence="3" type="ORF">D1164_00630</name>
</gene>
<feature type="domain" description="Neutral/alkaline non-lysosomal ceramidase N-terminal" evidence="2">
    <location>
        <begin position="31"/>
        <end position="182"/>
    </location>
</feature>
<evidence type="ECO:0000256" key="1">
    <source>
        <dbReference type="SAM" id="SignalP"/>
    </source>
</evidence>
<dbReference type="OrthoDB" id="337762at2"/>
<evidence type="ECO:0000313" key="4">
    <source>
        <dbReference type="Proteomes" id="UP000266441"/>
    </source>
</evidence>
<feature type="chain" id="PRO_5017290472" description="Neutral/alkaline non-lysosomal ceramidase N-terminal domain-containing protein" evidence="1">
    <location>
        <begin position="28"/>
        <end position="467"/>
    </location>
</feature>